<reference evidence="1 2" key="1">
    <citation type="submission" date="2019-10" db="EMBL/GenBank/DDBJ databases">
        <title>Assembly and Annotation for the nematode Trichostrongylus colubriformis.</title>
        <authorList>
            <person name="Martin J."/>
        </authorList>
    </citation>
    <scope>NUCLEOTIDE SEQUENCE [LARGE SCALE GENOMIC DNA]</scope>
    <source>
        <strain evidence="1">G859</strain>
        <tissue evidence="1">Whole worm</tissue>
    </source>
</reference>
<organism evidence="1 2">
    <name type="scientific">Trichostrongylus colubriformis</name>
    <name type="common">Black scour worm</name>
    <dbReference type="NCBI Taxonomy" id="6319"/>
    <lineage>
        <taxon>Eukaryota</taxon>
        <taxon>Metazoa</taxon>
        <taxon>Ecdysozoa</taxon>
        <taxon>Nematoda</taxon>
        <taxon>Chromadorea</taxon>
        <taxon>Rhabditida</taxon>
        <taxon>Rhabditina</taxon>
        <taxon>Rhabditomorpha</taxon>
        <taxon>Strongyloidea</taxon>
        <taxon>Trichostrongylidae</taxon>
        <taxon>Trichostrongylus</taxon>
    </lineage>
</organism>
<comment type="caution">
    <text evidence="1">The sequence shown here is derived from an EMBL/GenBank/DDBJ whole genome shotgun (WGS) entry which is preliminary data.</text>
</comment>
<feature type="non-terminal residue" evidence="1">
    <location>
        <position position="195"/>
    </location>
</feature>
<proteinExistence type="predicted"/>
<name>A0AAN8IK43_TRICO</name>
<dbReference type="EMBL" id="WIXE01010527">
    <property type="protein sequence ID" value="KAK5977504.1"/>
    <property type="molecule type" value="Genomic_DNA"/>
</dbReference>
<evidence type="ECO:0000313" key="2">
    <source>
        <dbReference type="Proteomes" id="UP001331761"/>
    </source>
</evidence>
<gene>
    <name evidence="1" type="ORF">GCK32_016398</name>
</gene>
<dbReference type="AlphaFoldDB" id="A0AAN8IK43"/>
<protein>
    <submittedName>
        <fullName evidence="1">Uncharacterized protein</fullName>
    </submittedName>
</protein>
<dbReference type="Proteomes" id="UP001331761">
    <property type="component" value="Unassembled WGS sequence"/>
</dbReference>
<accession>A0AAN8IK43</accession>
<evidence type="ECO:0000313" key="1">
    <source>
        <dbReference type="EMBL" id="KAK5977504.1"/>
    </source>
</evidence>
<sequence>MSRKHPVKQGMASKKYLEKSIPEFLDAHIKEADSRYEALIRKSDEAYFKLREDIIRTAESVLPKKVLDINLFDFIHGISSADGSMAECSEENGARGNVIDIASDATIRLAKLRIPVEEIVGNEHNEVEVSSKVNDFMPSFPFLLPGYRVHTPLQQNMGICNLPSVIRPKIDDVRERHFRAAKGNEVAFSVDGSPI</sequence>
<keyword evidence="2" id="KW-1185">Reference proteome</keyword>